<evidence type="ECO:0000313" key="3">
    <source>
        <dbReference type="EMBL" id="CDP26833.1"/>
    </source>
</evidence>
<dbReference type="EMBL" id="FO904938">
    <property type="protein sequence ID" value="CDP26833.1"/>
    <property type="molecule type" value="Genomic_DNA"/>
</dbReference>
<protein>
    <submittedName>
        <fullName evidence="2">Podospora anserina S mat+ genomic DNA chromosome 3, supercontig 2</fullName>
    </submittedName>
</protein>
<reference evidence="2" key="2">
    <citation type="submission" date="2008-07" db="EMBL/GenBank/DDBJ databases">
        <authorList>
            <person name="Genoscope - CEA"/>
        </authorList>
    </citation>
    <scope>NUCLEOTIDE SEQUENCE</scope>
    <source>
        <strain evidence="2">S mat+</strain>
    </source>
</reference>
<evidence type="ECO:0000256" key="1">
    <source>
        <dbReference type="SAM" id="MobiDB-lite"/>
    </source>
</evidence>
<dbReference type="GeneID" id="6194031"/>
<dbReference type="VEuPathDB" id="FungiDB:PODANS_3_3255"/>
<name>B2AZC6_PODAN</name>
<proteinExistence type="predicted"/>
<evidence type="ECO:0000313" key="4">
    <source>
        <dbReference type="Proteomes" id="UP000001197"/>
    </source>
</evidence>
<dbReference type="RefSeq" id="XP_001909108.1">
    <property type="nucleotide sequence ID" value="XM_001909073.1"/>
</dbReference>
<reference evidence="4" key="3">
    <citation type="journal article" date="2014" name="Genetics">
        <title>Maintaining two mating types: Structure of the mating type locus and its role in heterokaryosis in Podospora anserina.</title>
        <authorList>
            <person name="Grognet P."/>
            <person name="Bidard F."/>
            <person name="Kuchly C."/>
            <person name="Tong L.C.H."/>
            <person name="Coppin E."/>
            <person name="Benkhali J.A."/>
            <person name="Couloux A."/>
            <person name="Wincker P."/>
            <person name="Debuchy R."/>
            <person name="Silar P."/>
        </authorList>
    </citation>
    <scope>GENOME REANNOTATION</scope>
    <source>
        <strain evidence="4">S / ATCC MYA-4624 / DSM 980 / FGSC 10383</strain>
    </source>
</reference>
<organism evidence="2">
    <name type="scientific">Podospora anserina (strain S / ATCC MYA-4624 / DSM 980 / FGSC 10383)</name>
    <name type="common">Pleurage anserina</name>
    <dbReference type="NCBI Taxonomy" id="515849"/>
    <lineage>
        <taxon>Eukaryota</taxon>
        <taxon>Fungi</taxon>
        <taxon>Dikarya</taxon>
        <taxon>Ascomycota</taxon>
        <taxon>Pezizomycotina</taxon>
        <taxon>Sordariomycetes</taxon>
        <taxon>Sordariomycetidae</taxon>
        <taxon>Sordariales</taxon>
        <taxon>Podosporaceae</taxon>
        <taxon>Podospora</taxon>
        <taxon>Podospora anserina</taxon>
    </lineage>
</organism>
<dbReference type="AlphaFoldDB" id="B2AZC6"/>
<reference evidence="3" key="4">
    <citation type="submission" date="2015-04" db="EMBL/GenBank/DDBJ databases">
        <title>Maintaining two mating types: Structure of the mating type locus and its role in heterokaryosis in Podospora anserina.</title>
        <authorList>
            <person name="Grognet P."/>
            <person name="Bidard F."/>
            <person name="Kuchly C."/>
            <person name="Chan Ho Tong L."/>
            <person name="Coppin E."/>
            <person name="Ait Benkhali J."/>
            <person name="Couloux A."/>
            <person name="Wincker P."/>
            <person name="Debuchy R."/>
            <person name="Silar P."/>
        </authorList>
    </citation>
    <scope>NUCLEOTIDE SEQUENCE</scope>
</reference>
<keyword evidence="4" id="KW-1185">Reference proteome</keyword>
<gene>
    <name evidence="2" type="ORF">PODANS_3_3255</name>
</gene>
<reference evidence="2 4" key="1">
    <citation type="journal article" date="2008" name="Genome Biol.">
        <title>The genome sequence of the model ascomycete fungus Podospora anserina.</title>
        <authorList>
            <person name="Espagne E."/>
            <person name="Lespinet O."/>
            <person name="Malagnac F."/>
            <person name="Da Silva C."/>
            <person name="Jaillon O."/>
            <person name="Porcel B.M."/>
            <person name="Couloux A."/>
            <person name="Aury J.-M."/>
            <person name="Segurens B."/>
            <person name="Poulain J."/>
            <person name="Anthouard V."/>
            <person name="Grossetete S."/>
            <person name="Khalili H."/>
            <person name="Coppin E."/>
            <person name="Dequard-Chablat M."/>
            <person name="Picard M."/>
            <person name="Contamine V."/>
            <person name="Arnaise S."/>
            <person name="Bourdais A."/>
            <person name="Berteaux-Lecellier V."/>
            <person name="Gautheret D."/>
            <person name="de Vries R.P."/>
            <person name="Battaglia E."/>
            <person name="Coutinho P.M."/>
            <person name="Danchin E.G.J."/>
            <person name="Henrissat B."/>
            <person name="El Khoury R."/>
            <person name="Sainsard-Chanet A."/>
            <person name="Boivin A."/>
            <person name="Pinan-Lucarre B."/>
            <person name="Sellem C.H."/>
            <person name="Debuchy R."/>
            <person name="Wincker P."/>
            <person name="Weissenbach J."/>
            <person name="Silar P."/>
        </authorList>
    </citation>
    <scope>NUCLEOTIDE SEQUENCE [LARGE SCALE GENOMIC DNA]</scope>
    <source>
        <strain evidence="4">S / ATCC MYA-4624 / DSM 980 / FGSC 10383</strain>
        <strain evidence="2">S mat+</strain>
    </source>
</reference>
<dbReference type="EMBL" id="CU638743">
    <property type="protein sequence ID" value="CAP70240.1"/>
    <property type="molecule type" value="Genomic_DNA"/>
</dbReference>
<dbReference type="Proteomes" id="UP000001197">
    <property type="component" value="Chromosome 3"/>
</dbReference>
<accession>B2AZC6</accession>
<dbReference type="KEGG" id="pan:PODANSg6143"/>
<feature type="region of interest" description="Disordered" evidence="1">
    <location>
        <begin position="168"/>
        <end position="191"/>
    </location>
</feature>
<evidence type="ECO:0000313" key="2">
    <source>
        <dbReference type="EMBL" id="CAP70240.1"/>
    </source>
</evidence>
<sequence length="326" mass="35886">MRCHGCRLPSLQRALLQWNGDEGLSALRSLGMVIASLRFQGRLSFARIRLISRSSCCFPFDTKTAVSNTWRSLSAHWPARSVIFIGLHSLLIPEGHGGVPFLRVTFANVAKRPPLLLPRVSRFSSHFALLPLRPSHCTLTKSSTTRCQFDVPDSLILLQQCPPLRRPIAPSPRPLRSPTRPSHQAALPAKAPRGEYGLASSAVSTSAMIAGEKNVLTSPASWAPAAVPTKRSILGVAKRLEYIFRNKEVEDLDGEFAIDAKNKWFGIDQGSDGLTFNYTDRLTDLSILESNDHNAADRFPHLVLFVGKIGTSSLSKTVWIEIPTDT</sequence>
<dbReference type="HOGENOM" id="CLU_852903_0_0_1"/>